<organism evidence="1 2">
    <name type="scientific">Pedobacter soli</name>
    <dbReference type="NCBI Taxonomy" id="390242"/>
    <lineage>
        <taxon>Bacteria</taxon>
        <taxon>Pseudomonadati</taxon>
        <taxon>Bacteroidota</taxon>
        <taxon>Sphingobacteriia</taxon>
        <taxon>Sphingobacteriales</taxon>
        <taxon>Sphingobacteriaceae</taxon>
        <taxon>Pedobacter</taxon>
    </lineage>
</organism>
<gene>
    <name evidence="1" type="ORF">SAMN04488024_10889</name>
</gene>
<proteinExistence type="predicted"/>
<reference evidence="2" key="1">
    <citation type="submission" date="2016-10" db="EMBL/GenBank/DDBJ databases">
        <authorList>
            <person name="Varghese N."/>
            <person name="Submissions S."/>
        </authorList>
    </citation>
    <scope>NUCLEOTIDE SEQUENCE [LARGE SCALE GENOMIC DNA]</scope>
    <source>
        <strain evidence="2">DSM 18609</strain>
    </source>
</reference>
<sequence>MKPRDLIGKSELERKWENYKYEAPAQPAITYYTIYEKAKALKHWIYDPEIKRWQTPEEFLELEKRISGGEPKRLERLQIKDPMEGVNAAYEQLQALKDRMEIFVKRVIEYYRTTR</sequence>
<protein>
    <submittedName>
        <fullName evidence="1">Uncharacterized protein</fullName>
    </submittedName>
</protein>
<accession>A0A1G6XYX1</accession>
<dbReference type="RefSeq" id="WP_090770864.1">
    <property type="nucleotide sequence ID" value="NZ_FMZH01000008.1"/>
</dbReference>
<dbReference type="AlphaFoldDB" id="A0A1G6XYX1"/>
<keyword evidence="2" id="KW-1185">Reference proteome</keyword>
<evidence type="ECO:0000313" key="1">
    <source>
        <dbReference type="EMBL" id="SDD83221.1"/>
    </source>
</evidence>
<name>A0A1G6XYX1_9SPHI</name>
<dbReference type="Proteomes" id="UP000199455">
    <property type="component" value="Unassembled WGS sequence"/>
</dbReference>
<evidence type="ECO:0000313" key="2">
    <source>
        <dbReference type="Proteomes" id="UP000199455"/>
    </source>
</evidence>
<dbReference type="EMBL" id="FMZH01000008">
    <property type="protein sequence ID" value="SDD83221.1"/>
    <property type="molecule type" value="Genomic_DNA"/>
</dbReference>